<dbReference type="HAMAP" id="MF_01696">
    <property type="entry name" value="MshB"/>
    <property type="match status" value="1"/>
</dbReference>
<comment type="function">
    <text evidence="4">Catalyzes the deacetylation of 1D-myo-inositol 2-acetamido-2-deoxy-alpha-D-glucopyranoside (GlcNAc-Ins) in the mycothiol biosynthesis pathway.</text>
</comment>
<evidence type="ECO:0000313" key="6">
    <source>
        <dbReference type="Proteomes" id="UP000179734"/>
    </source>
</evidence>
<comment type="similarity">
    <text evidence="4">Belongs to the MshB deacetylase family.</text>
</comment>
<feature type="binding site" evidence="4">
    <location>
        <position position="13"/>
    </location>
    <ligand>
        <name>Zn(2+)</name>
        <dbReference type="ChEBI" id="CHEBI:29105"/>
    </ligand>
</feature>
<dbReference type="Gene3D" id="3.40.50.10320">
    <property type="entry name" value="LmbE-like"/>
    <property type="match status" value="1"/>
</dbReference>
<proteinExistence type="inferred from homology"/>
<keyword evidence="6" id="KW-1185">Reference proteome</keyword>
<keyword evidence="3 4" id="KW-0862">Zinc</keyword>
<evidence type="ECO:0000256" key="3">
    <source>
        <dbReference type="ARBA" id="ARBA00022833"/>
    </source>
</evidence>
<dbReference type="PANTHER" id="PTHR12993">
    <property type="entry name" value="N-ACETYLGLUCOSAMINYL-PHOSPHATIDYLINOSITOL DE-N-ACETYLASE-RELATED"/>
    <property type="match status" value="1"/>
</dbReference>
<evidence type="ECO:0000256" key="1">
    <source>
        <dbReference type="ARBA" id="ARBA00022723"/>
    </source>
</evidence>
<comment type="catalytic activity">
    <reaction evidence="4">
        <text>1D-myo-inositol 2-acetamido-2-deoxy-alpha-D-glucopyranoside + H2O = 1D-myo-inositol 2-amino-2-deoxy-alpha-D-glucopyranoside + acetate</text>
        <dbReference type="Rhea" id="RHEA:26180"/>
        <dbReference type="ChEBI" id="CHEBI:15377"/>
        <dbReference type="ChEBI" id="CHEBI:30089"/>
        <dbReference type="ChEBI" id="CHEBI:52442"/>
        <dbReference type="ChEBI" id="CHEBI:58886"/>
        <dbReference type="EC" id="3.5.1.103"/>
    </reaction>
</comment>
<evidence type="ECO:0000256" key="4">
    <source>
        <dbReference type="HAMAP-Rule" id="MF_01696"/>
    </source>
</evidence>
<keyword evidence="1 4" id="KW-0479">Metal-binding</keyword>
<dbReference type="SUPFAM" id="SSF102588">
    <property type="entry name" value="LmbE-like"/>
    <property type="match status" value="1"/>
</dbReference>
<dbReference type="InterPro" id="IPR017810">
    <property type="entry name" value="Mycothiol_biosynthesis_MshB"/>
</dbReference>
<gene>
    <name evidence="4" type="primary">mshB</name>
    <name evidence="5" type="ORF">BKN37_11045</name>
</gene>
<dbReference type="GO" id="GO:0010125">
    <property type="term" value="P:mycothiol biosynthetic process"/>
    <property type="evidence" value="ECO:0007669"/>
    <property type="project" value="UniProtKB-UniRule"/>
</dbReference>
<keyword evidence="2 4" id="KW-0378">Hydrolase</keyword>
<name>A0A1S1NLW6_9MYCO</name>
<evidence type="ECO:0000313" key="5">
    <source>
        <dbReference type="EMBL" id="OHV04200.1"/>
    </source>
</evidence>
<dbReference type="AlphaFoldDB" id="A0A1S1NLW6"/>
<dbReference type="InterPro" id="IPR003737">
    <property type="entry name" value="GlcNAc_PI_deacetylase-related"/>
</dbReference>
<sequence>MSSHPRLLFVHAHPDDETLTTGATIAHYAARGAQVQVVTCTLGEEGEVIGDRWAQLAVGAADQLGGYRIGELSAALRALGVPAPIFLGGAGRWRDSGMAGTPPRGRPRFVDADEGVAVGALVAIIRALRPHVVVTYDPRGGYGHPDHVQTHRVTTAAVAAAADGAGAGEPWSVPKFYWTVMSAGAIEAGLQGLRPADLLPEWVHTPDGELDFGYPDDRIDAVIEGAEVLPAKVAAMSAHATQVSVGPTGRAFALSNKVALPILASEHYVLAAGVAGERDARGWETDLLAGLDLGAS</sequence>
<dbReference type="Pfam" id="PF02585">
    <property type="entry name" value="PIG-L"/>
    <property type="match status" value="1"/>
</dbReference>
<dbReference type="GO" id="GO:0035595">
    <property type="term" value="F:N-acetylglucosaminylinositol deacetylase activity"/>
    <property type="evidence" value="ECO:0007669"/>
    <property type="project" value="UniProtKB-EC"/>
</dbReference>
<dbReference type="GO" id="GO:0008270">
    <property type="term" value="F:zinc ion binding"/>
    <property type="evidence" value="ECO:0007669"/>
    <property type="project" value="UniProtKB-UniRule"/>
</dbReference>
<feature type="binding site" evidence="4">
    <location>
        <position position="147"/>
    </location>
    <ligand>
        <name>Zn(2+)</name>
        <dbReference type="ChEBI" id="CHEBI:29105"/>
    </ligand>
</feature>
<evidence type="ECO:0000256" key="2">
    <source>
        <dbReference type="ARBA" id="ARBA00022801"/>
    </source>
</evidence>
<comment type="cofactor">
    <cofactor evidence="4">
        <name>Zn(2+)</name>
        <dbReference type="ChEBI" id="CHEBI:29105"/>
    </cofactor>
    <text evidence="4">Binds 1 zinc ion per subunit.</text>
</comment>
<feature type="binding site" evidence="4">
    <location>
        <position position="16"/>
    </location>
    <ligand>
        <name>Zn(2+)</name>
        <dbReference type="ChEBI" id="CHEBI:29105"/>
    </ligand>
</feature>
<comment type="caution">
    <text evidence="5">The sequence shown here is derived from an EMBL/GenBank/DDBJ whole genome shotgun (WGS) entry which is preliminary data.</text>
</comment>
<reference evidence="5 6" key="1">
    <citation type="submission" date="2016-10" db="EMBL/GenBank/DDBJ databases">
        <title>Genome sequence of Mycobacterium talmonii.</title>
        <authorList>
            <person name="Greninger A.L."/>
            <person name="Elliott B."/>
            <person name="Vasireddy S."/>
            <person name="Vasireddy R."/>
        </authorList>
    </citation>
    <scope>NUCLEOTIDE SEQUENCE [LARGE SCALE GENOMIC DNA]</scope>
    <source>
        <strain evidence="6">NE-TNMC-100812</strain>
    </source>
</reference>
<dbReference type="RefSeq" id="WP_071025526.1">
    <property type="nucleotide sequence ID" value="NZ_MLQM01000047.1"/>
</dbReference>
<accession>A0A1S1NLW6</accession>
<dbReference type="NCBIfam" id="TIGR03445">
    <property type="entry name" value="mycothiol_MshB"/>
    <property type="match status" value="1"/>
</dbReference>
<dbReference type="PANTHER" id="PTHR12993:SF26">
    <property type="entry name" value="1D-MYO-INOSITOL 2-ACETAMIDO-2-DEOXY-ALPHA-D-GLUCOPYRANOSIDE DEACETYLASE"/>
    <property type="match status" value="1"/>
</dbReference>
<protein>
    <recommendedName>
        <fullName evidence="4">1D-myo-inositol 2-acetamido-2-deoxy-alpha-D-glucopyranoside deacetylase</fullName>
        <shortName evidence="4">GlcNAc-Ins deacetylase</shortName>
        <ecNumber evidence="4">3.5.1.103</ecNumber>
    </recommendedName>
    <alternativeName>
        <fullName evidence="4">N-acetyl-1-D-myo-inositol-2-amino-2-deoxy-alpha-D-glucopyranoside deacetylase</fullName>
    </alternativeName>
</protein>
<organism evidence="5 6">
    <name type="scientific">Mycobacterium talmoniae</name>
    <dbReference type="NCBI Taxonomy" id="1858794"/>
    <lineage>
        <taxon>Bacteria</taxon>
        <taxon>Bacillati</taxon>
        <taxon>Actinomycetota</taxon>
        <taxon>Actinomycetes</taxon>
        <taxon>Mycobacteriales</taxon>
        <taxon>Mycobacteriaceae</taxon>
        <taxon>Mycobacterium</taxon>
    </lineage>
</organism>
<dbReference type="InterPro" id="IPR024078">
    <property type="entry name" value="LmbE-like_dom_sf"/>
</dbReference>
<dbReference type="Proteomes" id="UP000179734">
    <property type="component" value="Unassembled WGS sequence"/>
</dbReference>
<dbReference type="EMBL" id="MLQM01000047">
    <property type="protein sequence ID" value="OHV04200.1"/>
    <property type="molecule type" value="Genomic_DNA"/>
</dbReference>
<dbReference type="EC" id="3.5.1.103" evidence="4"/>